<comment type="caution">
    <text evidence="1">The sequence shown here is derived from an EMBL/GenBank/DDBJ whole genome shotgun (WGS) entry which is preliminary data.</text>
</comment>
<evidence type="ECO:0000313" key="2">
    <source>
        <dbReference type="Proteomes" id="UP000308886"/>
    </source>
</evidence>
<evidence type="ECO:0000313" key="1">
    <source>
        <dbReference type="EMBL" id="TGX81166.1"/>
    </source>
</evidence>
<keyword evidence="2" id="KW-1185">Reference proteome</keyword>
<reference evidence="1" key="1">
    <citation type="submission" date="2019-04" db="EMBL/GenBank/DDBJ databases">
        <title>Microbes associate with the intestines of laboratory mice.</title>
        <authorList>
            <person name="Navarre W."/>
            <person name="Wong E."/>
            <person name="Huang K."/>
            <person name="Tropini C."/>
            <person name="Ng K."/>
            <person name="Yu B."/>
        </authorList>
    </citation>
    <scope>NUCLEOTIDE SEQUENCE</scope>
    <source>
        <strain evidence="1">NM73_A23</strain>
    </source>
</reference>
<protein>
    <submittedName>
        <fullName evidence="1">DUF3467 domain-containing protein</fullName>
    </submittedName>
</protein>
<accession>A0AC61QNE1</accession>
<gene>
    <name evidence="1" type="ORF">E5358_11140</name>
</gene>
<dbReference type="Proteomes" id="UP000308886">
    <property type="component" value="Unassembled WGS sequence"/>
</dbReference>
<name>A0AC61QNE1_9BACT</name>
<sequence>MEKNNNQQQQMQLEIQPDVALGNYSNFAVITHSSSEFILDFATMLPAMPKASVATRVIMAPEHAVRLLGALQENIKRYEAQFGKIQMPGMPVQRTIAPFSNGNGGEA</sequence>
<organism evidence="1 2">
    <name type="scientific">Palleniella muris</name>
    <dbReference type="NCBI Taxonomy" id="3038145"/>
    <lineage>
        <taxon>Bacteria</taxon>
        <taxon>Pseudomonadati</taxon>
        <taxon>Bacteroidota</taxon>
        <taxon>Bacteroidia</taxon>
        <taxon>Bacteroidales</taxon>
        <taxon>Prevotellaceae</taxon>
        <taxon>Palleniella</taxon>
    </lineage>
</organism>
<proteinExistence type="predicted"/>
<dbReference type="EMBL" id="SRZC01000019">
    <property type="protein sequence ID" value="TGX81166.1"/>
    <property type="molecule type" value="Genomic_DNA"/>
</dbReference>